<sequence length="321" mass="35279">MSGSRPIFPKFSNTPASTNQNVGTPGTRRKVSVACRVCQARRTKCDGKRPQCGACILRQSECGYTTRAGQSHLQARKQKMQELESDKSVMLDILCRLQTSSSKTASELLQQLRSTRSGDIRKVVTCIERNRADAPSREMLFNGTDGESRRLSSATTLADGQQTPSLTRSQDLIGYSIMIGAPVGHNVSLKSIRAALDRFFACVGSLFYVLDQSELDRAMENITTTPKLTFLELYNRPANLEITKRLSELAGVLAVGMLYLRAKAPEKAPSSEAATFYYTIGKHGLDSVINYSPLRAMKLCALFAFYNLSLHPSVALAYIGT</sequence>
<gene>
    <name evidence="4" type="ORF">DM02DRAFT_704475</name>
</gene>
<keyword evidence="1" id="KW-0539">Nucleus</keyword>
<dbReference type="GO" id="GO:0000981">
    <property type="term" value="F:DNA-binding transcription factor activity, RNA polymerase II-specific"/>
    <property type="evidence" value="ECO:0007669"/>
    <property type="project" value="InterPro"/>
</dbReference>
<dbReference type="Proteomes" id="UP000244855">
    <property type="component" value="Unassembled WGS sequence"/>
</dbReference>
<feature type="region of interest" description="Disordered" evidence="2">
    <location>
        <begin position="141"/>
        <end position="163"/>
    </location>
</feature>
<organism evidence="4 5">
    <name type="scientific">Periconia macrospinosa</name>
    <dbReference type="NCBI Taxonomy" id="97972"/>
    <lineage>
        <taxon>Eukaryota</taxon>
        <taxon>Fungi</taxon>
        <taxon>Dikarya</taxon>
        <taxon>Ascomycota</taxon>
        <taxon>Pezizomycotina</taxon>
        <taxon>Dothideomycetes</taxon>
        <taxon>Pleosporomycetidae</taxon>
        <taxon>Pleosporales</taxon>
        <taxon>Massarineae</taxon>
        <taxon>Periconiaceae</taxon>
        <taxon>Periconia</taxon>
    </lineage>
</organism>
<dbReference type="GO" id="GO:0008270">
    <property type="term" value="F:zinc ion binding"/>
    <property type="evidence" value="ECO:0007669"/>
    <property type="project" value="InterPro"/>
</dbReference>
<name>A0A2V1D0F6_9PLEO</name>
<dbReference type="PANTHER" id="PTHR47256:SF1">
    <property type="entry name" value="ZN(II)2CYS6 TRANSCRIPTION FACTOR (EUROFUNG)"/>
    <property type="match status" value="1"/>
</dbReference>
<reference evidence="4 5" key="1">
    <citation type="journal article" date="2018" name="Sci. Rep.">
        <title>Comparative genomics provides insights into the lifestyle and reveals functional heterogeneity of dark septate endophytic fungi.</title>
        <authorList>
            <person name="Knapp D.G."/>
            <person name="Nemeth J.B."/>
            <person name="Barry K."/>
            <person name="Hainaut M."/>
            <person name="Henrissat B."/>
            <person name="Johnson J."/>
            <person name="Kuo A."/>
            <person name="Lim J.H.P."/>
            <person name="Lipzen A."/>
            <person name="Nolan M."/>
            <person name="Ohm R.A."/>
            <person name="Tamas L."/>
            <person name="Grigoriev I.V."/>
            <person name="Spatafora J.W."/>
            <person name="Nagy L.G."/>
            <person name="Kovacs G.M."/>
        </authorList>
    </citation>
    <scope>NUCLEOTIDE SEQUENCE [LARGE SCALE GENOMIC DNA]</scope>
    <source>
        <strain evidence="4 5">DSE2036</strain>
    </source>
</reference>
<feature type="compositionally biased region" description="Polar residues" evidence="2">
    <location>
        <begin position="11"/>
        <end position="24"/>
    </location>
</feature>
<dbReference type="OrthoDB" id="1919336at2759"/>
<dbReference type="AlphaFoldDB" id="A0A2V1D0F6"/>
<dbReference type="PROSITE" id="PS50048">
    <property type="entry name" value="ZN2_CY6_FUNGAL_2"/>
    <property type="match status" value="1"/>
</dbReference>
<dbReference type="InterPro" id="IPR036864">
    <property type="entry name" value="Zn2-C6_fun-type_DNA-bd_sf"/>
</dbReference>
<feature type="compositionally biased region" description="Polar residues" evidence="2">
    <location>
        <begin position="151"/>
        <end position="163"/>
    </location>
</feature>
<evidence type="ECO:0000313" key="4">
    <source>
        <dbReference type="EMBL" id="PVH91520.1"/>
    </source>
</evidence>
<feature type="region of interest" description="Disordered" evidence="2">
    <location>
        <begin position="1"/>
        <end position="26"/>
    </location>
</feature>
<dbReference type="SMART" id="SM00066">
    <property type="entry name" value="GAL4"/>
    <property type="match status" value="1"/>
</dbReference>
<dbReference type="SUPFAM" id="SSF57701">
    <property type="entry name" value="Zn2/Cys6 DNA-binding domain"/>
    <property type="match status" value="1"/>
</dbReference>
<feature type="domain" description="Zn(2)-C6 fungal-type" evidence="3">
    <location>
        <begin position="34"/>
        <end position="64"/>
    </location>
</feature>
<dbReference type="CDD" id="cd12148">
    <property type="entry name" value="fungal_TF_MHR"/>
    <property type="match status" value="1"/>
</dbReference>
<evidence type="ECO:0000256" key="1">
    <source>
        <dbReference type="ARBA" id="ARBA00023242"/>
    </source>
</evidence>
<dbReference type="Gene3D" id="4.10.240.10">
    <property type="entry name" value="Zn(2)-C6 fungal-type DNA-binding domain"/>
    <property type="match status" value="1"/>
</dbReference>
<dbReference type="InterPro" id="IPR001138">
    <property type="entry name" value="Zn2Cys6_DnaBD"/>
</dbReference>
<dbReference type="PANTHER" id="PTHR47256">
    <property type="entry name" value="ZN(II)2CYS6 TRANSCRIPTION FACTOR (EUROFUNG)-RELATED"/>
    <property type="match status" value="1"/>
</dbReference>
<dbReference type="EMBL" id="KZ805847">
    <property type="protein sequence ID" value="PVH91520.1"/>
    <property type="molecule type" value="Genomic_DNA"/>
</dbReference>
<evidence type="ECO:0000259" key="3">
    <source>
        <dbReference type="PROSITE" id="PS50048"/>
    </source>
</evidence>
<dbReference type="Pfam" id="PF00172">
    <property type="entry name" value="Zn_clus"/>
    <property type="match status" value="1"/>
</dbReference>
<protein>
    <recommendedName>
        <fullName evidence="3">Zn(2)-C6 fungal-type domain-containing protein</fullName>
    </recommendedName>
</protein>
<keyword evidence="5" id="KW-1185">Reference proteome</keyword>
<dbReference type="InterPro" id="IPR053187">
    <property type="entry name" value="Notoamide_regulator"/>
</dbReference>
<evidence type="ECO:0000256" key="2">
    <source>
        <dbReference type="SAM" id="MobiDB-lite"/>
    </source>
</evidence>
<proteinExistence type="predicted"/>
<evidence type="ECO:0000313" key="5">
    <source>
        <dbReference type="Proteomes" id="UP000244855"/>
    </source>
</evidence>
<accession>A0A2V1D0F6</accession>
<dbReference type="CDD" id="cd00067">
    <property type="entry name" value="GAL4"/>
    <property type="match status" value="1"/>
</dbReference>